<dbReference type="Gene3D" id="3.90.226.10">
    <property type="entry name" value="2-enoyl-CoA Hydratase, Chain A, domain 1"/>
    <property type="match status" value="1"/>
</dbReference>
<sequence>MSTPSITPPELGTSFIHVEVRDRVLHLRIDRVERRNSFTQEMYRALKRAAIWADGQSELDAVCLTGTDRWFAAGGDMAGNSEDPEGIRTEWDPTDNFPFRHIERCRKIWVAKINGVCQAGGIDLALHCDVVVASDQARFRIPELLRGIPDPFMSARLAEAVGIARARYLFFTAAEISAVEAEAAGLVGKVVPHAELESHVDWVLEQISLTGPIARAAVKRDLNARLPQTDVQLFHRSMMTPEMMEGMRAFVEKRPVDWPRE</sequence>
<name>A0A6J5YL82_9ZZZZ</name>
<accession>A0A6J5YL82</accession>
<dbReference type="AlphaFoldDB" id="A0A6J5YL82"/>
<protein>
    <submittedName>
        <fullName evidence="2">Unannotated protein</fullName>
    </submittedName>
</protein>
<reference evidence="2" key="1">
    <citation type="submission" date="2020-05" db="EMBL/GenBank/DDBJ databases">
        <authorList>
            <person name="Chiriac C."/>
            <person name="Salcher M."/>
            <person name="Ghai R."/>
            <person name="Kavagutti S V."/>
        </authorList>
    </citation>
    <scope>NUCLEOTIDE SEQUENCE</scope>
</reference>
<dbReference type="GO" id="GO:0006635">
    <property type="term" value="P:fatty acid beta-oxidation"/>
    <property type="evidence" value="ECO:0007669"/>
    <property type="project" value="TreeGrafter"/>
</dbReference>
<dbReference type="Pfam" id="PF00378">
    <property type="entry name" value="ECH_1"/>
    <property type="match status" value="1"/>
</dbReference>
<dbReference type="InterPro" id="IPR029045">
    <property type="entry name" value="ClpP/crotonase-like_dom_sf"/>
</dbReference>
<dbReference type="GO" id="GO:0003824">
    <property type="term" value="F:catalytic activity"/>
    <property type="evidence" value="ECO:0007669"/>
    <property type="project" value="InterPro"/>
</dbReference>
<dbReference type="PANTHER" id="PTHR11941:SF54">
    <property type="entry name" value="ENOYL-COA HYDRATASE, MITOCHONDRIAL"/>
    <property type="match status" value="1"/>
</dbReference>
<comment type="similarity">
    <text evidence="1">Belongs to the enoyl-CoA hydratase/isomerase family.</text>
</comment>
<organism evidence="2">
    <name type="scientific">freshwater metagenome</name>
    <dbReference type="NCBI Taxonomy" id="449393"/>
    <lineage>
        <taxon>unclassified sequences</taxon>
        <taxon>metagenomes</taxon>
        <taxon>ecological metagenomes</taxon>
    </lineage>
</organism>
<dbReference type="EMBL" id="CAEMXZ010000149">
    <property type="protein sequence ID" value="CAB4324448.1"/>
    <property type="molecule type" value="Genomic_DNA"/>
</dbReference>
<evidence type="ECO:0000256" key="1">
    <source>
        <dbReference type="ARBA" id="ARBA00005254"/>
    </source>
</evidence>
<dbReference type="PROSITE" id="PS00166">
    <property type="entry name" value="ENOYL_COA_HYDRATASE"/>
    <property type="match status" value="1"/>
</dbReference>
<dbReference type="SUPFAM" id="SSF52096">
    <property type="entry name" value="ClpP/crotonase"/>
    <property type="match status" value="1"/>
</dbReference>
<evidence type="ECO:0000313" key="2">
    <source>
        <dbReference type="EMBL" id="CAB4324448.1"/>
    </source>
</evidence>
<dbReference type="InterPro" id="IPR001753">
    <property type="entry name" value="Enoyl-CoA_hydra/iso"/>
</dbReference>
<gene>
    <name evidence="2" type="ORF">UFOPK1392_02218</name>
</gene>
<dbReference type="PANTHER" id="PTHR11941">
    <property type="entry name" value="ENOYL-COA HYDRATASE-RELATED"/>
    <property type="match status" value="1"/>
</dbReference>
<dbReference type="InterPro" id="IPR018376">
    <property type="entry name" value="Enoyl-CoA_hyd/isom_CS"/>
</dbReference>
<dbReference type="CDD" id="cd06558">
    <property type="entry name" value="crotonase-like"/>
    <property type="match status" value="1"/>
</dbReference>
<proteinExistence type="inferred from homology"/>